<organism evidence="4 5">
    <name type="scientific">Arctia plantaginis</name>
    <name type="common">Wood tiger moth</name>
    <name type="synonym">Phalaena plantaginis</name>
    <dbReference type="NCBI Taxonomy" id="874455"/>
    <lineage>
        <taxon>Eukaryota</taxon>
        <taxon>Metazoa</taxon>
        <taxon>Ecdysozoa</taxon>
        <taxon>Arthropoda</taxon>
        <taxon>Hexapoda</taxon>
        <taxon>Insecta</taxon>
        <taxon>Pterygota</taxon>
        <taxon>Neoptera</taxon>
        <taxon>Endopterygota</taxon>
        <taxon>Lepidoptera</taxon>
        <taxon>Glossata</taxon>
        <taxon>Ditrysia</taxon>
        <taxon>Noctuoidea</taxon>
        <taxon>Erebidae</taxon>
        <taxon>Arctiinae</taxon>
        <taxon>Arctia</taxon>
    </lineage>
</organism>
<proteinExistence type="predicted"/>
<reference evidence="4 5" key="1">
    <citation type="submission" date="2020-04" db="EMBL/GenBank/DDBJ databases">
        <authorList>
            <person name="Wallbank WR R."/>
            <person name="Pardo Diaz C."/>
            <person name="Kozak K."/>
            <person name="Martin S."/>
            <person name="Jiggins C."/>
            <person name="Moest M."/>
            <person name="Warren A I."/>
            <person name="Byers J.R.P. K."/>
            <person name="Montejo-Kovacevich G."/>
            <person name="Yen C E."/>
        </authorList>
    </citation>
    <scope>NUCLEOTIDE SEQUENCE [LARGE SCALE GENOMIC DNA]</scope>
</reference>
<evidence type="ECO:0000313" key="4">
    <source>
        <dbReference type="EMBL" id="CAB3231349.1"/>
    </source>
</evidence>
<feature type="region of interest" description="Disordered" evidence="2">
    <location>
        <begin position="336"/>
        <end position="355"/>
    </location>
</feature>
<feature type="region of interest" description="Disordered" evidence="2">
    <location>
        <begin position="440"/>
        <end position="495"/>
    </location>
</feature>
<feature type="region of interest" description="Disordered" evidence="2">
    <location>
        <begin position="132"/>
        <end position="236"/>
    </location>
</feature>
<feature type="coiled-coil region" evidence="1">
    <location>
        <begin position="696"/>
        <end position="726"/>
    </location>
</feature>
<feature type="compositionally biased region" description="Low complexity" evidence="2">
    <location>
        <begin position="448"/>
        <end position="462"/>
    </location>
</feature>
<dbReference type="PANTHER" id="PTHR46766">
    <property type="entry name" value="GLUTAMINE-RICH PROTEIN 2"/>
    <property type="match status" value="1"/>
</dbReference>
<protein>
    <recommendedName>
        <fullName evidence="3">DUF4795 domain-containing protein</fullName>
    </recommendedName>
</protein>
<evidence type="ECO:0000256" key="1">
    <source>
        <dbReference type="SAM" id="Coils"/>
    </source>
</evidence>
<feature type="compositionally biased region" description="Polar residues" evidence="2">
    <location>
        <begin position="217"/>
        <end position="233"/>
    </location>
</feature>
<feature type="domain" description="DUF4795" evidence="3">
    <location>
        <begin position="568"/>
        <end position="766"/>
    </location>
</feature>
<evidence type="ECO:0000259" key="3">
    <source>
        <dbReference type="Pfam" id="PF16043"/>
    </source>
</evidence>
<gene>
    <name evidence="4" type="ORF">APLA_LOCUS4442</name>
</gene>
<keyword evidence="1" id="KW-0175">Coiled coil</keyword>
<dbReference type="OrthoDB" id="5981048at2759"/>
<accession>A0A8S0ZE74</accession>
<dbReference type="Pfam" id="PF16043">
    <property type="entry name" value="DUF4795"/>
    <property type="match status" value="1"/>
</dbReference>
<comment type="caution">
    <text evidence="4">The sequence shown here is derived from an EMBL/GenBank/DDBJ whole genome shotgun (WGS) entry which is preliminary data.</text>
</comment>
<keyword evidence="5" id="KW-1185">Reference proteome</keyword>
<feature type="compositionally biased region" description="Low complexity" evidence="2">
    <location>
        <begin position="177"/>
        <end position="208"/>
    </location>
</feature>
<feature type="compositionally biased region" description="Polar residues" evidence="2">
    <location>
        <begin position="336"/>
        <end position="354"/>
    </location>
</feature>
<sequence>MTAKTALINIAEMIDLSIGTPENGTVDFVMLHTVLHCLAQQLRCTDKIVEVRGPLAVFPVGRQVEDAATTVVDEFLIETDGQAAGPGEQDKTILVVERLLKNQRVPLTAPKATPSSIGIDASGGITIRPIEGGAKETITKPSRKITVADGGGIVEDGSKQISDVGAGGTEGEGAKQADGGASPAPGASGPTAEGSGAVGGETTAVAGEVPGGDPASGTPSKSAGINIVPTGSAQRLGVPSGERLSLVSLNRFNQLQKSVDDLKSRVYGTPLNNEELLEGVRSQTNLKGITDMWTSLNVSSRLEAAEAGIAKLSSLLQDLIGKDVLLPKAEDMRVKGTSSQPITLPAEGTSTVPISSGMPPECATKEELAQLILYLKSLQDELNHLSGAFYNTMKDMGQELEPPPKQEMVLPTVVVHPTQTTSVQSDEPVGGTHVTTPIATEATSPEVTQATTPSATQTTTPIETPPRTPAPAARQVTVSAGKKRAESPSAGADANSKIASLSGKLKDLERKVNEITNIVFPPSGNILNQLNALQDQVEQNARLQYNASDTCTGAAAPGPSPELLKDLKGLMSLYKTVHTMQNQLKEVHDTALQLVTEKEERQHNINSLLEQIELLKAIKLDREDMTAALADKADLRVVARKVSHDQFEMACDDLAKGLEHALGKLNVQESLWQQALDDIQREIEMKLDRVELAPIKDFFIKKMKQLQDNLKQMANLRREAEAAGTKSKLLKDVNCISCDAKAYMQTEAGPAVPPKPLQPSMSMRPYLTYELDAIRKSQSSNVPHRNMHDWEKIDKQMTTPRVQKVRSETDKHLCNRYCGGSHTTTTPAQRVARLGHFVKQWGPEVLPLTSGFATGDDGKIYKVSGVEDASVGPGGAINAPCTPKPVAKKDRQAAKPSLTPDCRCLGDVLPPKK</sequence>
<dbReference type="PANTHER" id="PTHR46766:SF1">
    <property type="entry name" value="GLUTAMINE-RICH PROTEIN 2"/>
    <property type="match status" value="1"/>
</dbReference>
<dbReference type="InterPro" id="IPR032013">
    <property type="entry name" value="DUF4795"/>
</dbReference>
<dbReference type="AlphaFoldDB" id="A0A8S0ZE74"/>
<dbReference type="EMBL" id="CADEBC010000438">
    <property type="protein sequence ID" value="CAB3231349.1"/>
    <property type="molecule type" value="Genomic_DNA"/>
</dbReference>
<dbReference type="Proteomes" id="UP000494106">
    <property type="component" value="Unassembled WGS sequence"/>
</dbReference>
<feature type="region of interest" description="Disordered" evidence="2">
    <location>
        <begin position="872"/>
        <end position="897"/>
    </location>
</feature>
<evidence type="ECO:0000256" key="2">
    <source>
        <dbReference type="SAM" id="MobiDB-lite"/>
    </source>
</evidence>
<name>A0A8S0ZE74_ARCPL</name>
<evidence type="ECO:0000313" key="5">
    <source>
        <dbReference type="Proteomes" id="UP000494106"/>
    </source>
</evidence>